<dbReference type="SUPFAM" id="SSF51261">
    <property type="entry name" value="Duplicated hybrid motif"/>
    <property type="match status" value="1"/>
</dbReference>
<dbReference type="CDD" id="cd12797">
    <property type="entry name" value="M23_peptidase"/>
    <property type="match status" value="1"/>
</dbReference>
<keyword evidence="1" id="KW-0732">Signal</keyword>
<evidence type="ECO:0000256" key="1">
    <source>
        <dbReference type="SAM" id="SignalP"/>
    </source>
</evidence>
<dbReference type="PANTHER" id="PTHR21666:SF270">
    <property type="entry name" value="MUREIN HYDROLASE ACTIVATOR ENVC"/>
    <property type="match status" value="1"/>
</dbReference>
<name>A0A7W9AHB5_9SPHN</name>
<evidence type="ECO:0000259" key="2">
    <source>
        <dbReference type="Pfam" id="PF01551"/>
    </source>
</evidence>
<dbReference type="PANTHER" id="PTHR21666">
    <property type="entry name" value="PEPTIDASE-RELATED"/>
    <property type="match status" value="1"/>
</dbReference>
<gene>
    <name evidence="3" type="ORF">FHS49_001472</name>
</gene>
<accession>A0A7W9AHB5</accession>
<dbReference type="Gene3D" id="2.70.70.10">
    <property type="entry name" value="Glucose Permease (Domain IIA)"/>
    <property type="match status" value="1"/>
</dbReference>
<reference evidence="3 4" key="1">
    <citation type="submission" date="2020-08" db="EMBL/GenBank/DDBJ databases">
        <title>Genomic Encyclopedia of Type Strains, Phase IV (KMG-IV): sequencing the most valuable type-strain genomes for metagenomic binning, comparative biology and taxonomic classification.</title>
        <authorList>
            <person name="Goeker M."/>
        </authorList>
    </citation>
    <scope>NUCLEOTIDE SEQUENCE [LARGE SCALE GENOMIC DNA]</scope>
    <source>
        <strain evidence="3 4">DSM 25079</strain>
    </source>
</reference>
<feature type="domain" description="M23ase beta-sheet core" evidence="2">
    <location>
        <begin position="72"/>
        <end position="189"/>
    </location>
</feature>
<organism evidence="3 4">
    <name type="scientific">Sphingobium boeckii</name>
    <dbReference type="NCBI Taxonomy" id="1082345"/>
    <lineage>
        <taxon>Bacteria</taxon>
        <taxon>Pseudomonadati</taxon>
        <taxon>Pseudomonadota</taxon>
        <taxon>Alphaproteobacteria</taxon>
        <taxon>Sphingomonadales</taxon>
        <taxon>Sphingomonadaceae</taxon>
        <taxon>Sphingobium</taxon>
    </lineage>
</organism>
<dbReference type="AlphaFoldDB" id="A0A7W9AHB5"/>
<feature type="signal peptide" evidence="1">
    <location>
        <begin position="1"/>
        <end position="28"/>
    </location>
</feature>
<keyword evidence="4" id="KW-1185">Reference proteome</keyword>
<feature type="chain" id="PRO_5030774543" description="M23ase beta-sheet core domain-containing protein" evidence="1">
    <location>
        <begin position="29"/>
        <end position="334"/>
    </location>
</feature>
<dbReference type="InterPro" id="IPR050570">
    <property type="entry name" value="Cell_wall_metabolism_enzyme"/>
</dbReference>
<evidence type="ECO:0000313" key="3">
    <source>
        <dbReference type="EMBL" id="MBB5685464.1"/>
    </source>
</evidence>
<dbReference type="RefSeq" id="WP_184016816.1">
    <property type="nucleotide sequence ID" value="NZ_JACIJC010000002.1"/>
</dbReference>
<dbReference type="InterPro" id="IPR011055">
    <property type="entry name" value="Dup_hybrid_motif"/>
</dbReference>
<comment type="caution">
    <text evidence="3">The sequence shown here is derived from an EMBL/GenBank/DDBJ whole genome shotgun (WGS) entry which is preliminary data.</text>
</comment>
<dbReference type="EMBL" id="JACIJC010000002">
    <property type="protein sequence ID" value="MBB5685464.1"/>
    <property type="molecule type" value="Genomic_DNA"/>
</dbReference>
<dbReference type="GO" id="GO:0004222">
    <property type="term" value="F:metalloendopeptidase activity"/>
    <property type="evidence" value="ECO:0007669"/>
    <property type="project" value="TreeGrafter"/>
</dbReference>
<evidence type="ECO:0000313" key="4">
    <source>
        <dbReference type="Proteomes" id="UP000549617"/>
    </source>
</evidence>
<dbReference type="Proteomes" id="UP000549617">
    <property type="component" value="Unassembled WGS sequence"/>
</dbReference>
<proteinExistence type="predicted"/>
<dbReference type="Pfam" id="PF01551">
    <property type="entry name" value="Peptidase_M23"/>
    <property type="match status" value="1"/>
</dbReference>
<sequence>MTWSYSPRRLIGGLAAAPLAMAMGAPNAAIPTLLLPVTCDMATLCSIQKYYDRAPGPERQDYRCGMLTTDGHDGLDIRLRRTPDMVRNIPVVAAADGIVLRTRDGVADANVRITGGAGMGDRLAGNAVVVDHGSGWVTQYSHLKQGSVTVSPGDRVAAGARLGAIGMSGNAEFPHLHFAVRRDGVSVDPFSYGTSTGCTLGAASLWSADARMRLAYREADVLSAGFATDRNAALGMRHALAAKHEFADPPSLILWGVATGAREGDEQHFVISVPDGERLLDRRERVAGGGLDWVGFAGMRRPADGWKTGLVEGHYTLIRNGKIVGSAKSVIKLQ</sequence>
<protein>
    <recommendedName>
        <fullName evidence="2">M23ase beta-sheet core domain-containing protein</fullName>
    </recommendedName>
</protein>
<dbReference type="InterPro" id="IPR016047">
    <property type="entry name" value="M23ase_b-sheet_dom"/>
</dbReference>